<keyword evidence="8" id="KW-0934">Plastid</keyword>
<dbReference type="Gene3D" id="2.40.50.100">
    <property type="match status" value="1"/>
</dbReference>
<dbReference type="InterPro" id="IPR000089">
    <property type="entry name" value="Biotin_lipoyl"/>
</dbReference>
<dbReference type="PRINTS" id="PR01071">
    <property type="entry name" value="ACOABIOTINCC"/>
</dbReference>
<comment type="subcellular location">
    <subcellularLocation>
        <location evidence="8">Plastid</location>
        <location evidence="8">Chloroplast</location>
    </subcellularLocation>
</comment>
<protein>
    <recommendedName>
        <fullName evidence="2 8">Biotin carboxyl carrier protein of acetyl-CoA carboxylase</fullName>
    </recommendedName>
</protein>
<feature type="non-terminal residue" evidence="10">
    <location>
        <position position="1"/>
    </location>
</feature>
<proteinExistence type="predicted"/>
<dbReference type="PANTHER" id="PTHR45266:SF3">
    <property type="entry name" value="OXALOACETATE DECARBOXYLASE ALPHA CHAIN"/>
    <property type="match status" value="1"/>
</dbReference>
<evidence type="ECO:0000256" key="1">
    <source>
        <dbReference type="ARBA" id="ARBA00005194"/>
    </source>
</evidence>
<keyword evidence="7 8" id="KW-0092">Biotin</keyword>
<dbReference type="UniPathway" id="UPA00094"/>
<keyword evidence="4 8" id="KW-0276">Fatty acid metabolism</keyword>
<dbReference type="GO" id="GO:0003989">
    <property type="term" value="F:acetyl-CoA carboxylase activity"/>
    <property type="evidence" value="ECO:0007669"/>
    <property type="project" value="InterPro"/>
</dbReference>
<keyword evidence="3 8" id="KW-0444">Lipid biosynthesis</keyword>
<dbReference type="GO" id="GO:0006633">
    <property type="term" value="P:fatty acid biosynthetic process"/>
    <property type="evidence" value="ECO:0007669"/>
    <property type="project" value="UniProtKB-UniPathway"/>
</dbReference>
<dbReference type="NCBIfam" id="TIGR00531">
    <property type="entry name" value="BCCP"/>
    <property type="match status" value="1"/>
</dbReference>
<gene>
    <name evidence="10" type="ORF">Vretimale_5864</name>
</gene>
<dbReference type="CDD" id="cd06850">
    <property type="entry name" value="biotinyl_domain"/>
    <property type="match status" value="1"/>
</dbReference>
<dbReference type="PROSITE" id="PS00188">
    <property type="entry name" value="BIOTIN"/>
    <property type="match status" value="1"/>
</dbReference>
<evidence type="ECO:0000256" key="4">
    <source>
        <dbReference type="ARBA" id="ARBA00022832"/>
    </source>
</evidence>
<dbReference type="PROSITE" id="PS50968">
    <property type="entry name" value="BIOTINYL_LIPOYL"/>
    <property type="match status" value="1"/>
</dbReference>
<dbReference type="Proteomes" id="UP000722791">
    <property type="component" value="Unassembled WGS sequence"/>
</dbReference>
<evidence type="ECO:0000259" key="9">
    <source>
        <dbReference type="PROSITE" id="PS50968"/>
    </source>
</evidence>
<evidence type="ECO:0000313" key="11">
    <source>
        <dbReference type="Proteomes" id="UP000722791"/>
    </source>
</evidence>
<evidence type="ECO:0000256" key="5">
    <source>
        <dbReference type="ARBA" id="ARBA00023098"/>
    </source>
</evidence>
<evidence type="ECO:0000313" key="10">
    <source>
        <dbReference type="EMBL" id="GIM00987.1"/>
    </source>
</evidence>
<dbReference type="Pfam" id="PF00364">
    <property type="entry name" value="Biotin_lipoyl"/>
    <property type="match status" value="1"/>
</dbReference>
<organism evidence="10 11">
    <name type="scientific">Volvox reticuliferus</name>
    <dbReference type="NCBI Taxonomy" id="1737510"/>
    <lineage>
        <taxon>Eukaryota</taxon>
        <taxon>Viridiplantae</taxon>
        <taxon>Chlorophyta</taxon>
        <taxon>core chlorophytes</taxon>
        <taxon>Chlorophyceae</taxon>
        <taxon>CS clade</taxon>
        <taxon>Chlamydomonadales</taxon>
        <taxon>Volvocaceae</taxon>
        <taxon>Volvox</taxon>
    </lineage>
</organism>
<reference evidence="10" key="1">
    <citation type="journal article" date="2021" name="Proc. Natl. Acad. Sci. U.S.A.">
        <title>Three genomes in the algal genus Volvox reveal the fate of a haploid sex-determining region after a transition to homothallism.</title>
        <authorList>
            <person name="Yamamoto K."/>
            <person name="Hamaji T."/>
            <person name="Kawai-Toyooka H."/>
            <person name="Matsuzaki R."/>
            <person name="Takahashi F."/>
            <person name="Nishimura Y."/>
            <person name="Kawachi M."/>
            <person name="Noguchi H."/>
            <person name="Minakuchi Y."/>
            <person name="Umen J.G."/>
            <person name="Toyoda A."/>
            <person name="Nozaki H."/>
        </authorList>
    </citation>
    <scope>NUCLEOTIDE SEQUENCE</scope>
    <source>
        <strain evidence="10">NIES-3785</strain>
    </source>
</reference>
<name>A0A8J4G6I4_9CHLO</name>
<accession>A0A8J4G6I4</accession>
<dbReference type="GO" id="GO:0009317">
    <property type="term" value="C:acetyl-CoA carboxylase complex"/>
    <property type="evidence" value="ECO:0007669"/>
    <property type="project" value="InterPro"/>
</dbReference>
<dbReference type="InterPro" id="IPR050709">
    <property type="entry name" value="Biotin_Carboxyl_Carrier/Decarb"/>
</dbReference>
<keyword evidence="6 8" id="KW-0275">Fatty acid biosynthesis</keyword>
<dbReference type="EMBL" id="BNCQ01000008">
    <property type="protein sequence ID" value="GIM00987.1"/>
    <property type="molecule type" value="Genomic_DNA"/>
</dbReference>
<comment type="function">
    <text evidence="8">This protein is a component of the acetyl coenzyme A carboxylase complex; first, biotin carboxylase catalyzes the carboxylation of the carrier protein and then the transcarboxylase transfers the carboxyl group to form malonyl-CoA.</text>
</comment>
<dbReference type="InterPro" id="IPR011053">
    <property type="entry name" value="Single_hybrid_motif"/>
</dbReference>
<dbReference type="FunFam" id="2.40.50.100:FF:000003">
    <property type="entry name" value="Acetyl-CoA carboxylase biotin carboxyl carrier protein"/>
    <property type="match status" value="1"/>
</dbReference>
<feature type="domain" description="Lipoyl-binding" evidence="9">
    <location>
        <begin position="177"/>
        <end position="253"/>
    </location>
</feature>
<evidence type="ECO:0000256" key="3">
    <source>
        <dbReference type="ARBA" id="ARBA00022516"/>
    </source>
</evidence>
<evidence type="ECO:0000256" key="7">
    <source>
        <dbReference type="ARBA" id="ARBA00023267"/>
    </source>
</evidence>
<evidence type="ECO:0000256" key="8">
    <source>
        <dbReference type="RuleBase" id="RU364072"/>
    </source>
</evidence>
<sequence>HSAVCRVLVFFGAAIIVIRVCDASAWIKMMMMHRPCARTVAARSVKAIANPRVQRVLVTRTAKTEEVEVNTNGVATPTDGHTPTNVLQFEELSDIIRLVHDTDIVEFELKSKRFSLSVRKKEALQAEQAAAIPVMVTAPVAQAPVAVPAAAAVAAAPPPVAAPAAQAPPPAPAAPKGVEVASPMAGTFYRKPAPGEPVFAKEGDKVKKGQTVCIIEAMKLMNEIEAEVGGEVVKFLVENGQPVTVGQPIMLIKP</sequence>
<dbReference type="PANTHER" id="PTHR45266">
    <property type="entry name" value="OXALOACETATE DECARBOXYLASE ALPHA CHAIN"/>
    <property type="match status" value="1"/>
</dbReference>
<evidence type="ECO:0000256" key="2">
    <source>
        <dbReference type="ARBA" id="ARBA00017562"/>
    </source>
</evidence>
<dbReference type="InterPro" id="IPR001882">
    <property type="entry name" value="Biotin_BS"/>
</dbReference>
<dbReference type="NCBIfam" id="NF005457">
    <property type="entry name" value="PRK07051.1"/>
    <property type="match status" value="1"/>
</dbReference>
<comment type="caution">
    <text evidence="10">The sequence shown here is derived from an EMBL/GenBank/DDBJ whole genome shotgun (WGS) entry which is preliminary data.</text>
</comment>
<keyword evidence="8" id="KW-0150">Chloroplast</keyword>
<keyword evidence="5 8" id="KW-0443">Lipid metabolism</keyword>
<evidence type="ECO:0000256" key="6">
    <source>
        <dbReference type="ARBA" id="ARBA00023160"/>
    </source>
</evidence>
<dbReference type="GO" id="GO:0009507">
    <property type="term" value="C:chloroplast"/>
    <property type="evidence" value="ECO:0007669"/>
    <property type="project" value="UniProtKB-SubCell"/>
</dbReference>
<dbReference type="SUPFAM" id="SSF51230">
    <property type="entry name" value="Single hybrid motif"/>
    <property type="match status" value="1"/>
</dbReference>
<dbReference type="InterPro" id="IPR001249">
    <property type="entry name" value="AcCoA_biotinCC"/>
</dbReference>
<dbReference type="AlphaFoldDB" id="A0A8J4G6I4"/>
<comment type="pathway">
    <text evidence="1 8">Lipid metabolism; fatty acid biosynthesis.</text>
</comment>